<evidence type="ECO:0000313" key="1">
    <source>
        <dbReference type="EMBL" id="STQ89309.1"/>
    </source>
</evidence>
<reference evidence="2 4" key="2">
    <citation type="submission" date="2019-03" db="EMBL/GenBank/DDBJ databases">
        <title>Genomic Encyclopedia of Type Strains, Phase IV (KMG-IV): sequencing the most valuable type-strain genomes for metagenomic binning, comparative biology and taxonomic classification.</title>
        <authorList>
            <person name="Goeker M."/>
        </authorList>
    </citation>
    <scope>NUCLEOTIDE SEQUENCE [LARGE SCALE GENOMIC DNA]</scope>
    <source>
        <strain evidence="2 4">DSM 3764</strain>
    </source>
</reference>
<sequence length="72" mass="8372">MCEALRNKFNIPVDHTLVQTGTKWEQRKGQDTDLTMYDQMDPEGNIIAKYIERDSTSMYPPCGRSITYELVK</sequence>
<dbReference type="EMBL" id="SMBT01000001">
    <property type="protein sequence ID" value="TCU90282.1"/>
    <property type="molecule type" value="Genomic_DNA"/>
</dbReference>
<gene>
    <name evidence="2" type="ORF">EV682_101307</name>
    <name evidence="1" type="ORF">NCTC11159_00325</name>
</gene>
<evidence type="ECO:0000313" key="2">
    <source>
        <dbReference type="EMBL" id="TCU90282.1"/>
    </source>
</evidence>
<keyword evidence="4" id="KW-1185">Reference proteome</keyword>
<dbReference type="Proteomes" id="UP000255108">
    <property type="component" value="Unassembled WGS sequence"/>
</dbReference>
<organism evidence="1 3">
    <name type="scientific">Iodobacter fluviatilis</name>
    <dbReference type="NCBI Taxonomy" id="537"/>
    <lineage>
        <taxon>Bacteria</taxon>
        <taxon>Pseudomonadati</taxon>
        <taxon>Pseudomonadota</taxon>
        <taxon>Betaproteobacteria</taxon>
        <taxon>Neisseriales</taxon>
        <taxon>Chitinibacteraceae</taxon>
        <taxon>Iodobacter</taxon>
    </lineage>
</organism>
<proteinExistence type="predicted"/>
<protein>
    <submittedName>
        <fullName evidence="1">Uncharacterized protein</fullName>
    </submittedName>
</protein>
<dbReference type="EMBL" id="UGHR01000001">
    <property type="protein sequence ID" value="STQ89309.1"/>
    <property type="molecule type" value="Genomic_DNA"/>
</dbReference>
<dbReference type="Proteomes" id="UP000295794">
    <property type="component" value="Unassembled WGS sequence"/>
</dbReference>
<reference evidence="1 3" key="1">
    <citation type="submission" date="2018-06" db="EMBL/GenBank/DDBJ databases">
        <authorList>
            <consortium name="Pathogen Informatics"/>
            <person name="Doyle S."/>
        </authorList>
    </citation>
    <scope>NUCLEOTIDE SEQUENCE [LARGE SCALE GENOMIC DNA]</scope>
    <source>
        <strain evidence="1 3">NCTC11159</strain>
    </source>
</reference>
<name>A0A377Q3Z4_9NEIS</name>
<accession>A0A377Q3Z4</accession>
<evidence type="ECO:0000313" key="4">
    <source>
        <dbReference type="Proteomes" id="UP000295794"/>
    </source>
</evidence>
<evidence type="ECO:0000313" key="3">
    <source>
        <dbReference type="Proteomes" id="UP000255108"/>
    </source>
</evidence>
<dbReference type="AlphaFoldDB" id="A0A377Q3Z4"/>